<feature type="signal peptide" evidence="1">
    <location>
        <begin position="1"/>
        <end position="29"/>
    </location>
</feature>
<feature type="domain" description="SLH" evidence="2">
    <location>
        <begin position="960"/>
        <end position="1021"/>
    </location>
</feature>
<dbReference type="InterPro" id="IPR001119">
    <property type="entry name" value="SLH_dom"/>
</dbReference>
<dbReference type="Proteomes" id="UP000245166">
    <property type="component" value="Unassembled WGS sequence"/>
</dbReference>
<dbReference type="Gene3D" id="2.60.40.10">
    <property type="entry name" value="Immunoglobulins"/>
    <property type="match status" value="1"/>
</dbReference>
<evidence type="ECO:0000256" key="1">
    <source>
        <dbReference type="SAM" id="SignalP"/>
    </source>
</evidence>
<dbReference type="NCBIfam" id="TIGR03769">
    <property type="entry name" value="P_ac_wall_RPT"/>
    <property type="match status" value="1"/>
</dbReference>
<dbReference type="NCBIfam" id="NF038134">
    <property type="entry name" value="choice_anch_M"/>
    <property type="match status" value="1"/>
</dbReference>
<dbReference type="Pfam" id="PF16640">
    <property type="entry name" value="Big_3_5"/>
    <property type="match status" value="1"/>
</dbReference>
<dbReference type="InterPro" id="IPR032109">
    <property type="entry name" value="Big_3_5"/>
</dbReference>
<dbReference type="GO" id="GO:0005975">
    <property type="term" value="P:carbohydrate metabolic process"/>
    <property type="evidence" value="ECO:0007669"/>
    <property type="project" value="UniProtKB-ARBA"/>
</dbReference>
<name>A0A2U1ZSC1_9MICO</name>
<dbReference type="RefSeq" id="WP_109228268.1">
    <property type="nucleotide sequence ID" value="NZ_PYHR01000002.1"/>
</dbReference>
<dbReference type="EMBL" id="PYHR01000002">
    <property type="protein sequence ID" value="PWD49885.1"/>
    <property type="molecule type" value="Genomic_DNA"/>
</dbReference>
<dbReference type="AlphaFoldDB" id="A0A2U1ZSC1"/>
<gene>
    <name evidence="3" type="ORF">C8046_03495</name>
</gene>
<reference evidence="3 4" key="1">
    <citation type="submission" date="2018-03" db="EMBL/GenBank/DDBJ databases">
        <title>Genome assembly of novel Miniimonas species PCH200.</title>
        <authorList>
            <person name="Thakur V."/>
            <person name="Kumar V."/>
            <person name="Singh D."/>
        </authorList>
    </citation>
    <scope>NUCLEOTIDE SEQUENCE [LARGE SCALE GENOMIC DNA]</scope>
    <source>
        <strain evidence="3 4">PCH200</strain>
    </source>
</reference>
<dbReference type="InterPro" id="IPR013783">
    <property type="entry name" value="Ig-like_fold"/>
</dbReference>
<dbReference type="PROSITE" id="PS51272">
    <property type="entry name" value="SLH"/>
    <property type="match status" value="3"/>
</dbReference>
<proteinExistence type="predicted"/>
<dbReference type="OrthoDB" id="7210788at2"/>
<evidence type="ECO:0000313" key="4">
    <source>
        <dbReference type="Proteomes" id="UP000245166"/>
    </source>
</evidence>
<keyword evidence="1" id="KW-0732">Signal</keyword>
<feature type="chain" id="PRO_5015744841" description="SLH domain-containing protein" evidence="1">
    <location>
        <begin position="30"/>
        <end position="1021"/>
    </location>
</feature>
<feature type="domain" description="SLH" evidence="2">
    <location>
        <begin position="896"/>
        <end position="959"/>
    </location>
</feature>
<evidence type="ECO:0000259" key="2">
    <source>
        <dbReference type="PROSITE" id="PS51272"/>
    </source>
</evidence>
<feature type="domain" description="SLH" evidence="2">
    <location>
        <begin position="828"/>
        <end position="895"/>
    </location>
</feature>
<organism evidence="3 4">
    <name type="scientific">Serinibacter arcticus</name>
    <dbReference type="NCBI Taxonomy" id="1655435"/>
    <lineage>
        <taxon>Bacteria</taxon>
        <taxon>Bacillati</taxon>
        <taxon>Actinomycetota</taxon>
        <taxon>Actinomycetes</taxon>
        <taxon>Micrococcales</taxon>
        <taxon>Beutenbergiaceae</taxon>
        <taxon>Serinibacter</taxon>
    </lineage>
</organism>
<comment type="caution">
    <text evidence="3">The sequence shown here is derived from an EMBL/GenBank/DDBJ whole genome shotgun (WGS) entry which is preliminary data.</text>
</comment>
<dbReference type="InterPro" id="IPR022435">
    <property type="entry name" value="Surface-anchored_actinobac"/>
</dbReference>
<evidence type="ECO:0000313" key="3">
    <source>
        <dbReference type="EMBL" id="PWD49885.1"/>
    </source>
</evidence>
<keyword evidence="4" id="KW-1185">Reference proteome</keyword>
<accession>A0A2U1ZSC1</accession>
<protein>
    <recommendedName>
        <fullName evidence="2">SLH domain-containing protein</fullName>
    </recommendedName>
</protein>
<sequence length="1021" mass="108949">MNTTVRRRGALVGALALVSAFFVPLTAQAAEGSPPPSAELRVLSRVHTDAVSTFPTGSGFELASKADVAEGNGTRLDPATVLFHLDADAAQQVRAGYEFIAPVGSQIWMAPESNPMGPEGYAALWPGFSTESVPAGALQGDRTTFTLEDLQGPGDLELFTGGGLSSPNRLWSSDEDITSFTIGRTHMHANWAFTASGTYTLDVSAQASTAAGAAVSARNTYTFVVGDLAPAAATTTTLTASTTAAAAGQALTLSATVSPAAATGWVEFRDGDTVLGHQEVAAGTAEITTSALALGQRSVTARFVPALLNDYTPSTSAIVTIAVSQDPGGDVFGITGLKGTYQAGEIIDLTATGVPALRDGERLRWAVRSPATGGSTYFSAGPSDDRWTRDATTALNGVEISLVIYNSSLPSAQRYVQRTPWQPFHVTGQDIGSGDLAVTWQGLEESYFGGDPIRVTAQHDDLSTDQSYRWVFRGLPYDTSWNELTEFQGAPTGENPFLIDTQTVVWSEIALEVVDAQGAVVGRSPAIHPSVTQRELVLEGARGVYRAGETIEIASTLTPARDDAAYRWLLGPNQWEATEVGIGPDLTLPITAEMERQTLFLIATDATTGSQIASPSHVVRVTESAPGAQVLLLAGLGEHGDHYHQGSPVVLQAVADPVASDSDVYRWEWKRPDQQGWSVIEGFTGPRHEVTAEQALDDTQVRATLLTSTGIELATSEIGTILVDDHGAAPRQRVTITGTADGYTAGQSITVTAGVAPSSVLQRWEWHVQRPGASQSELLTTETASSVTLTAAEDLDGAQLTARLTFDDGRVYVQSTPVTLTVAPAPVEPITFTDVPEDLQFAEEITWLAARGISTGWEMPDGTHQYRPVTPIARDAMAAFLYRMAGSPAYQEPQDSPFTDVATNNQFYKEIAWTHASGISTGWPNGDGTSSYRPLENINRDAMAAFLYRYAKPASYHAPPTSAFTDVATDNQFYKEIAWLHASGISTGWVQPDDTTQYRPLTNINRDAMAAFLHRYHHRSG</sequence>
<dbReference type="Pfam" id="PF00395">
    <property type="entry name" value="SLH"/>
    <property type="match status" value="1"/>
</dbReference>